<accession>A0AAW1R569</accession>
<dbReference type="AlphaFoldDB" id="A0AAW1R569"/>
<evidence type="ECO:0000313" key="2">
    <source>
        <dbReference type="EMBL" id="KAK9828422.1"/>
    </source>
</evidence>
<sequence>MSHPSLAIISQGRTHAPMTGLDVQVQADEYLGTVTGELANVWDDGGGARLFTTELSLPELPKGAPPELLTVVLRRLDSPQRFELHMLALVLAEGAPENRNENALDAPADPSAVGWRTGSLPLLNDGEASGSAIGMSSGGGGGGGMASGGGSKLVSQMDQAHGVLQRAASSSDGDPSSNPSSGSARPSAADSGAGGDAQRSFVAAVARAALQQQAHDAHESMMAWRAAETVRDVDGVAASIAAGQAEVRNLSSGGNGAPQAAARRAAGGGGSGSGGWSTGGSSADHAGGGPSTRRSSLEDAAAVVKDQRRTHTARRRAYETNKKLAADEQALVEEEVRLFAEERRIQRQAASSAGRSGTLDASQSLSPHTHDLPSLRGSATAGTRVSGGGHSIIGSDRTGSSWERALGTHIDAIVDSRLTTFEQRLRGVTNAACADLESRLAASALRGVPQGLERQQAARNGEGRLSSLMHDVRDGNG</sequence>
<feature type="compositionally biased region" description="Polar residues" evidence="1">
    <location>
        <begin position="348"/>
        <end position="367"/>
    </location>
</feature>
<feature type="region of interest" description="Disordered" evidence="1">
    <location>
        <begin position="100"/>
        <end position="196"/>
    </location>
</feature>
<organism evidence="2 3">
    <name type="scientific">Elliptochloris bilobata</name>
    <dbReference type="NCBI Taxonomy" id="381761"/>
    <lineage>
        <taxon>Eukaryota</taxon>
        <taxon>Viridiplantae</taxon>
        <taxon>Chlorophyta</taxon>
        <taxon>core chlorophytes</taxon>
        <taxon>Trebouxiophyceae</taxon>
        <taxon>Trebouxiophyceae incertae sedis</taxon>
        <taxon>Elliptochloris clade</taxon>
        <taxon>Elliptochloris</taxon>
    </lineage>
</organism>
<feature type="compositionally biased region" description="Low complexity" evidence="1">
    <location>
        <begin position="166"/>
        <end position="196"/>
    </location>
</feature>
<proteinExistence type="predicted"/>
<evidence type="ECO:0008006" key="4">
    <source>
        <dbReference type="Google" id="ProtNLM"/>
    </source>
</evidence>
<dbReference type="Proteomes" id="UP001445335">
    <property type="component" value="Unassembled WGS sequence"/>
</dbReference>
<name>A0AAW1R569_9CHLO</name>
<feature type="compositionally biased region" description="Gly residues" evidence="1">
    <location>
        <begin position="266"/>
        <end position="278"/>
    </location>
</feature>
<dbReference type="EMBL" id="JALJOU010000051">
    <property type="protein sequence ID" value="KAK9828422.1"/>
    <property type="molecule type" value="Genomic_DNA"/>
</dbReference>
<protein>
    <recommendedName>
        <fullName evidence="4">C2 NT-type domain-containing protein</fullName>
    </recommendedName>
</protein>
<feature type="region of interest" description="Disordered" evidence="1">
    <location>
        <begin position="249"/>
        <end position="321"/>
    </location>
</feature>
<feature type="compositionally biased region" description="Low complexity" evidence="1">
    <location>
        <begin position="126"/>
        <end position="135"/>
    </location>
</feature>
<feature type="region of interest" description="Disordered" evidence="1">
    <location>
        <begin position="348"/>
        <end position="398"/>
    </location>
</feature>
<feature type="compositionally biased region" description="Gly residues" evidence="1">
    <location>
        <begin position="136"/>
        <end position="151"/>
    </location>
</feature>
<feature type="region of interest" description="Disordered" evidence="1">
    <location>
        <begin position="453"/>
        <end position="477"/>
    </location>
</feature>
<keyword evidence="3" id="KW-1185">Reference proteome</keyword>
<reference evidence="2 3" key="1">
    <citation type="journal article" date="2024" name="Nat. Commun.">
        <title>Phylogenomics reveals the evolutionary origins of lichenization in chlorophyte algae.</title>
        <authorList>
            <person name="Puginier C."/>
            <person name="Libourel C."/>
            <person name="Otte J."/>
            <person name="Skaloud P."/>
            <person name="Haon M."/>
            <person name="Grisel S."/>
            <person name="Petersen M."/>
            <person name="Berrin J.G."/>
            <person name="Delaux P.M."/>
            <person name="Dal Grande F."/>
            <person name="Keller J."/>
        </authorList>
    </citation>
    <scope>NUCLEOTIDE SEQUENCE [LARGE SCALE GENOMIC DNA]</scope>
    <source>
        <strain evidence="2 3">SAG 245.80</strain>
    </source>
</reference>
<evidence type="ECO:0000313" key="3">
    <source>
        <dbReference type="Proteomes" id="UP001445335"/>
    </source>
</evidence>
<gene>
    <name evidence="2" type="ORF">WJX81_006209</name>
</gene>
<comment type="caution">
    <text evidence="2">The sequence shown here is derived from an EMBL/GenBank/DDBJ whole genome shotgun (WGS) entry which is preliminary data.</text>
</comment>
<evidence type="ECO:0000256" key="1">
    <source>
        <dbReference type="SAM" id="MobiDB-lite"/>
    </source>
</evidence>